<evidence type="ECO:0000313" key="5">
    <source>
        <dbReference type="Proteomes" id="UP000241868"/>
    </source>
</evidence>
<name>A0A2P7TXN2_9NEIS</name>
<dbReference type="GO" id="GO:0009279">
    <property type="term" value="C:cell outer membrane"/>
    <property type="evidence" value="ECO:0007669"/>
    <property type="project" value="UniProtKB-SubCell"/>
</dbReference>
<dbReference type="InterPro" id="IPR001677">
    <property type="entry name" value="TbpB_B_D"/>
</dbReference>
<dbReference type="Proteomes" id="UP000241868">
    <property type="component" value="Unassembled WGS sequence"/>
</dbReference>
<dbReference type="Pfam" id="PF01298">
    <property type="entry name" value="TbpB_B_D"/>
    <property type="match status" value="1"/>
</dbReference>
<dbReference type="SUPFAM" id="SSF56925">
    <property type="entry name" value="OMPA-like"/>
    <property type="match status" value="1"/>
</dbReference>
<dbReference type="OrthoDB" id="8607258at2"/>
<gene>
    <name evidence="4" type="ORF">C7N83_12085</name>
</gene>
<keyword evidence="5" id="KW-1185">Reference proteome</keyword>
<protein>
    <submittedName>
        <fullName evidence="4">ABC transporter substrate-binding protein</fullName>
    </submittedName>
</protein>
<accession>A0A2P7TXN2</accession>
<comment type="caution">
    <text evidence="4">The sequence shown here is derived from an EMBL/GenBank/DDBJ whole genome shotgun (WGS) entry which is preliminary data.</text>
</comment>
<evidence type="ECO:0000256" key="1">
    <source>
        <dbReference type="ARBA" id="ARBA00004442"/>
    </source>
</evidence>
<evidence type="ECO:0000313" key="4">
    <source>
        <dbReference type="EMBL" id="PSJ79461.1"/>
    </source>
</evidence>
<dbReference type="InterPro" id="IPR011250">
    <property type="entry name" value="OMP/PagP_B-barrel"/>
</dbReference>
<evidence type="ECO:0000259" key="3">
    <source>
        <dbReference type="Pfam" id="PF01298"/>
    </source>
</evidence>
<comment type="subcellular location">
    <subcellularLocation>
        <location evidence="1">Cell outer membrane</location>
    </subcellularLocation>
</comment>
<dbReference type="EMBL" id="PXYY01000106">
    <property type="protein sequence ID" value="PSJ79461.1"/>
    <property type="molecule type" value="Genomic_DNA"/>
</dbReference>
<organism evidence="4 5">
    <name type="scientific">Neisseria iguanae</name>
    <dbReference type="NCBI Taxonomy" id="90242"/>
    <lineage>
        <taxon>Bacteria</taxon>
        <taxon>Pseudomonadati</taxon>
        <taxon>Pseudomonadota</taxon>
        <taxon>Betaproteobacteria</taxon>
        <taxon>Neisseriales</taxon>
        <taxon>Neisseriaceae</taxon>
        <taxon>Neisseria</taxon>
    </lineage>
</organism>
<dbReference type="AlphaFoldDB" id="A0A2P7TXN2"/>
<feature type="region of interest" description="Disordered" evidence="2">
    <location>
        <begin position="1"/>
        <end position="32"/>
    </location>
</feature>
<dbReference type="Gene3D" id="2.40.160.90">
    <property type="match status" value="1"/>
</dbReference>
<reference evidence="4 5" key="1">
    <citation type="submission" date="2018-03" db="EMBL/GenBank/DDBJ databases">
        <title>Neisseria weixii sp. nov., isolated from the intestinal contents of Tibetan Plateau pika (Ochotona curzoniae) in Yushu, Qinghai Province, China.</title>
        <authorList>
            <person name="Gui Z."/>
        </authorList>
    </citation>
    <scope>NUCLEOTIDE SEQUENCE [LARGE SCALE GENOMIC DNA]</scope>
    <source>
        <strain evidence="4 5">ATCC 51483</strain>
    </source>
</reference>
<evidence type="ECO:0000256" key="2">
    <source>
        <dbReference type="SAM" id="MobiDB-lite"/>
    </source>
</evidence>
<proteinExistence type="predicted"/>
<sequence length="306" mass="32859">MIDNNSLQALNLPTPPHTSFISSSSAQQNNPNVQLRNIDGKKTFTYDQNGLISSLEFKPNDEVQLDGVVTTNNGATQVNFTAPGSVIAKAYSGGTTKEDASTRNIAYIRKDKNGLVFDKKFDGVYIVKFTDGTQIVLHDSAAAGWTYQTFAHYLNPKNGVIHGYQSLGDETPYAALPQSGTATYNGLATAYLVQNSTQKQVTADVKAVVDFAKKGVRFETSNTHFRAIGANGFRVDTKAADYDIKANAKWSNHNQFKGTATTANGMTGELNGKFYGAGAAEIGGIYGLKNAANTEQLIGGYGAKRQ</sequence>
<feature type="domain" description="Transferrin-binding protein B C-lobe/N-lobe beta-barrel" evidence="3">
    <location>
        <begin position="176"/>
        <end position="305"/>
    </location>
</feature>